<feature type="compositionally biased region" description="Low complexity" evidence="1">
    <location>
        <begin position="153"/>
        <end position="165"/>
    </location>
</feature>
<feature type="compositionally biased region" description="Pro residues" evidence="1">
    <location>
        <begin position="229"/>
        <end position="238"/>
    </location>
</feature>
<evidence type="ECO:0000313" key="3">
    <source>
        <dbReference type="Proteomes" id="UP000555448"/>
    </source>
</evidence>
<organism evidence="2 3">
    <name type="scientific">Novosphingobium chloroacetimidivorans</name>
    <dbReference type="NCBI Taxonomy" id="1428314"/>
    <lineage>
        <taxon>Bacteria</taxon>
        <taxon>Pseudomonadati</taxon>
        <taxon>Pseudomonadota</taxon>
        <taxon>Alphaproteobacteria</taxon>
        <taxon>Sphingomonadales</taxon>
        <taxon>Sphingomonadaceae</taxon>
        <taxon>Novosphingobium</taxon>
    </lineage>
</organism>
<gene>
    <name evidence="2" type="ORF">HNO88_001762</name>
</gene>
<accession>A0A7W7NWI0</accession>
<feature type="region of interest" description="Disordered" evidence="1">
    <location>
        <begin position="1"/>
        <end position="32"/>
    </location>
</feature>
<proteinExistence type="predicted"/>
<protein>
    <submittedName>
        <fullName evidence="2">Uncharacterized protein</fullName>
    </submittedName>
</protein>
<name>A0A7W7NWI0_9SPHN</name>
<keyword evidence="3" id="KW-1185">Reference proteome</keyword>
<dbReference type="AlphaFoldDB" id="A0A7W7NWI0"/>
<evidence type="ECO:0000313" key="2">
    <source>
        <dbReference type="EMBL" id="MBB4858439.1"/>
    </source>
</evidence>
<feature type="region of interest" description="Disordered" evidence="1">
    <location>
        <begin position="152"/>
        <end position="172"/>
    </location>
</feature>
<dbReference type="EMBL" id="JACHLR010000006">
    <property type="protein sequence ID" value="MBB4858439.1"/>
    <property type="molecule type" value="Genomic_DNA"/>
</dbReference>
<evidence type="ECO:0000256" key="1">
    <source>
        <dbReference type="SAM" id="MobiDB-lite"/>
    </source>
</evidence>
<comment type="caution">
    <text evidence="2">The sequence shown here is derived from an EMBL/GenBank/DDBJ whole genome shotgun (WGS) entry which is preliminary data.</text>
</comment>
<sequence length="258" mass="27412">MAFGTRRVRVSGASLDQPRTMRPAPRDGRLHPSCEALSRLEATHCTSSPEPAQFPRALPAGASHQQGRVGGTLACSSASRSHTGTRAKPVAPGRAGRTSVVRLSFWRKSAFAGGGRVVPNSSPCSFLDPPLQGEGDRSRSEWWRGVTLTVEHSASADTPPSAASRLPPPLAGEDLGCPPRCGEGDRSRSEGWWGLASSGALAGKVWRCRDSPPPRCARSPSPCRGGHPLPVPRVPKPPARPRRRWPRPTGSCSPPAIR</sequence>
<feature type="compositionally biased region" description="Polar residues" evidence="1">
    <location>
        <begin position="74"/>
        <end position="84"/>
    </location>
</feature>
<dbReference type="Proteomes" id="UP000555448">
    <property type="component" value="Unassembled WGS sequence"/>
</dbReference>
<feature type="region of interest" description="Disordered" evidence="1">
    <location>
        <begin position="210"/>
        <end position="258"/>
    </location>
</feature>
<reference evidence="2 3" key="1">
    <citation type="submission" date="2020-08" db="EMBL/GenBank/DDBJ databases">
        <title>Functional genomics of gut bacteria from endangered species of beetles.</title>
        <authorList>
            <person name="Carlos-Shanley C."/>
        </authorList>
    </citation>
    <scope>NUCLEOTIDE SEQUENCE [LARGE SCALE GENOMIC DNA]</scope>
    <source>
        <strain evidence="2 3">S00245</strain>
    </source>
</reference>
<feature type="region of interest" description="Disordered" evidence="1">
    <location>
        <begin position="44"/>
        <end position="95"/>
    </location>
</feature>